<keyword evidence="1" id="KW-1133">Transmembrane helix</keyword>
<comment type="caution">
    <text evidence="2">The sequence shown here is derived from an EMBL/GenBank/DDBJ whole genome shotgun (WGS) entry which is preliminary data.</text>
</comment>
<evidence type="ECO:0000313" key="2">
    <source>
        <dbReference type="EMBL" id="KAH1172283.1"/>
    </source>
</evidence>
<dbReference type="Proteomes" id="UP000827986">
    <property type="component" value="Unassembled WGS sequence"/>
</dbReference>
<keyword evidence="1" id="KW-0812">Transmembrane</keyword>
<keyword evidence="3" id="KW-1185">Reference proteome</keyword>
<evidence type="ECO:0000256" key="1">
    <source>
        <dbReference type="SAM" id="Phobius"/>
    </source>
</evidence>
<dbReference type="AlphaFoldDB" id="A0A9D3X3L2"/>
<name>A0A9D3X3L2_9SAUR</name>
<protein>
    <submittedName>
        <fullName evidence="2">Uncharacterized protein</fullName>
    </submittedName>
</protein>
<keyword evidence="1" id="KW-0472">Membrane</keyword>
<evidence type="ECO:0000313" key="3">
    <source>
        <dbReference type="Proteomes" id="UP000827986"/>
    </source>
</evidence>
<organism evidence="2 3">
    <name type="scientific">Mauremys mutica</name>
    <name type="common">yellowpond turtle</name>
    <dbReference type="NCBI Taxonomy" id="74926"/>
    <lineage>
        <taxon>Eukaryota</taxon>
        <taxon>Metazoa</taxon>
        <taxon>Chordata</taxon>
        <taxon>Craniata</taxon>
        <taxon>Vertebrata</taxon>
        <taxon>Euteleostomi</taxon>
        <taxon>Archelosauria</taxon>
        <taxon>Testudinata</taxon>
        <taxon>Testudines</taxon>
        <taxon>Cryptodira</taxon>
        <taxon>Durocryptodira</taxon>
        <taxon>Testudinoidea</taxon>
        <taxon>Geoemydidae</taxon>
        <taxon>Geoemydinae</taxon>
        <taxon>Mauremys</taxon>
    </lineage>
</organism>
<accession>A0A9D3X3L2</accession>
<dbReference type="EMBL" id="JAHDVG010000483">
    <property type="protein sequence ID" value="KAH1172283.1"/>
    <property type="molecule type" value="Genomic_DNA"/>
</dbReference>
<sequence length="184" mass="20441">MVSSLLPICDAMQHVPILLPPSLCPPAPAFSLFSSKGPICFPKQGNDPHSPNTAQSSTKPHPQIWTAISPSQFTQSNNKPHPHVLWATVSTVYLPWAALSLVWFCLLLHHTLYLWFDPILPLRPHPLLQSPTPPLMHRDLDSSSLSSGSEPLTLACSLASMSPWVLPVLPYMHRFPHAWGQELR</sequence>
<reference evidence="2" key="1">
    <citation type="submission" date="2021-09" db="EMBL/GenBank/DDBJ databases">
        <title>The genome of Mauremys mutica provides insights into the evolution of semi-aquatic lifestyle.</title>
        <authorList>
            <person name="Gong S."/>
            <person name="Gao Y."/>
        </authorList>
    </citation>
    <scope>NUCLEOTIDE SEQUENCE</scope>
    <source>
        <strain evidence="2">MM-2020</strain>
        <tissue evidence="2">Muscle</tissue>
    </source>
</reference>
<gene>
    <name evidence="2" type="ORF">KIL84_007901</name>
</gene>
<proteinExistence type="predicted"/>
<feature type="transmembrane region" description="Helical" evidence="1">
    <location>
        <begin position="93"/>
        <end position="116"/>
    </location>
</feature>